<dbReference type="AlphaFoldDB" id="A0ABD1BYX2"/>
<dbReference type="SUPFAM" id="SSF81383">
    <property type="entry name" value="F-box domain"/>
    <property type="match status" value="1"/>
</dbReference>
<proteinExistence type="predicted"/>
<dbReference type="Pfam" id="PF08268">
    <property type="entry name" value="FBA_3"/>
    <property type="match status" value="1"/>
</dbReference>
<dbReference type="SMART" id="SM00256">
    <property type="entry name" value="FBOX"/>
    <property type="match status" value="1"/>
</dbReference>
<comment type="caution">
    <text evidence="3">The sequence shown here is derived from an EMBL/GenBank/DDBJ whole genome shotgun (WGS) entry which is preliminary data.</text>
</comment>
<name>A0ABD1BYX2_CARAN</name>
<dbReference type="InterPro" id="IPR017451">
    <property type="entry name" value="F-box-assoc_interact_dom"/>
</dbReference>
<protein>
    <submittedName>
        <fullName evidence="3">F-box protein</fullName>
    </submittedName>
</protein>
<dbReference type="InterPro" id="IPR013187">
    <property type="entry name" value="F-box-assoc_dom_typ3"/>
</dbReference>
<gene>
    <name evidence="3" type="ORF">V5N11_007433</name>
    <name evidence="2" type="ORF">V5N11_035657</name>
</gene>
<dbReference type="InterPro" id="IPR001810">
    <property type="entry name" value="F-box_dom"/>
</dbReference>
<evidence type="ECO:0000313" key="4">
    <source>
        <dbReference type="Proteomes" id="UP001558713"/>
    </source>
</evidence>
<dbReference type="PANTHER" id="PTHR31111:SF114">
    <property type="entry name" value="F-BOX ASSOCIATED UBIQUITINATION EFFECTOR FAMILY PROTEIN-RELATED"/>
    <property type="match status" value="1"/>
</dbReference>
<dbReference type="PANTHER" id="PTHR31111">
    <property type="entry name" value="BNAA05G37150D PROTEIN-RELATED"/>
    <property type="match status" value="1"/>
</dbReference>
<dbReference type="EMBL" id="JBANAX010000195">
    <property type="protein sequence ID" value="KAL1218864.1"/>
    <property type="molecule type" value="Genomic_DNA"/>
</dbReference>
<dbReference type="InterPro" id="IPR036047">
    <property type="entry name" value="F-box-like_dom_sf"/>
</dbReference>
<dbReference type="CDD" id="cd22157">
    <property type="entry name" value="F-box_AtFBW1-like"/>
    <property type="match status" value="1"/>
</dbReference>
<evidence type="ECO:0000313" key="2">
    <source>
        <dbReference type="EMBL" id="KAL1218864.1"/>
    </source>
</evidence>
<feature type="domain" description="F-box" evidence="1">
    <location>
        <begin position="25"/>
        <end position="74"/>
    </location>
</feature>
<dbReference type="Proteomes" id="UP001558713">
    <property type="component" value="Unassembled WGS sequence"/>
</dbReference>
<organism evidence="3 4">
    <name type="scientific">Cardamine amara subsp. amara</name>
    <dbReference type="NCBI Taxonomy" id="228776"/>
    <lineage>
        <taxon>Eukaryota</taxon>
        <taxon>Viridiplantae</taxon>
        <taxon>Streptophyta</taxon>
        <taxon>Embryophyta</taxon>
        <taxon>Tracheophyta</taxon>
        <taxon>Spermatophyta</taxon>
        <taxon>Magnoliopsida</taxon>
        <taxon>eudicotyledons</taxon>
        <taxon>Gunneridae</taxon>
        <taxon>Pentapetalae</taxon>
        <taxon>rosids</taxon>
        <taxon>malvids</taxon>
        <taxon>Brassicales</taxon>
        <taxon>Brassicaceae</taxon>
        <taxon>Cardamineae</taxon>
        <taxon>Cardamine</taxon>
    </lineage>
</organism>
<dbReference type="EMBL" id="JBANAX010000097">
    <property type="protein sequence ID" value="KAL1222411.1"/>
    <property type="molecule type" value="Genomic_DNA"/>
</dbReference>
<dbReference type="PROSITE" id="PS50181">
    <property type="entry name" value="FBOX"/>
    <property type="match status" value="1"/>
</dbReference>
<evidence type="ECO:0000259" key="1">
    <source>
        <dbReference type="PROSITE" id="PS50181"/>
    </source>
</evidence>
<dbReference type="Pfam" id="PF00646">
    <property type="entry name" value="F-box"/>
    <property type="match status" value="1"/>
</dbReference>
<evidence type="ECO:0000313" key="3">
    <source>
        <dbReference type="EMBL" id="KAL1222411.1"/>
    </source>
</evidence>
<sequence length="393" mass="46020">MNRQKKNSVNRRKIVQRDTQSSASTYVGETLPNDLIIEIFLRLPVNSIEVCRCVSKQWSSIIRRPDFTELFLTNSLSRPLLLFTFRIGNNWHFFSSPQLQDFADNSSVEPTEYRTYSGSYHKEICQSVNGFIYLNYKRRINPRIVETIPIIYNPCTGQSITLPKVGEVGLKCFLGYDPIKKQFKVLCKEKTTKHFLSEEPSFQVLTLGTRELLWRKTESECPFSHSPREECNGICINGVLYYIAWRWFEKRLTMIIVCFDVRSEKFSFLEMKYAYYSTLIDYKGKLGVVLLFFRSGSSLSEIWVLNDAKKWSRQFFVLENPVLERLQSIWATDTGEIVWASPLTDPLFSVFYYNMERKSVRKVEIKGLRDKFQAMDAASFFTFTNHVENLMVL</sequence>
<dbReference type="Gene3D" id="1.20.1280.50">
    <property type="match status" value="1"/>
</dbReference>
<accession>A0ABD1BYX2</accession>
<reference evidence="3 4" key="1">
    <citation type="submission" date="2024-04" db="EMBL/GenBank/DDBJ databases">
        <title>Genome assembly C_amara_ONT_v2.</title>
        <authorList>
            <person name="Yant L."/>
            <person name="Moore C."/>
            <person name="Slenker M."/>
        </authorList>
    </citation>
    <scope>NUCLEOTIDE SEQUENCE [LARGE SCALE GENOMIC DNA]</scope>
    <source>
        <tissue evidence="3">Leaf</tissue>
    </source>
</reference>
<dbReference type="NCBIfam" id="TIGR01640">
    <property type="entry name" value="F_box_assoc_1"/>
    <property type="match status" value="1"/>
</dbReference>
<keyword evidence="4" id="KW-1185">Reference proteome</keyword>